<feature type="transmembrane region" description="Helical" evidence="2">
    <location>
        <begin position="396"/>
        <end position="422"/>
    </location>
</feature>
<proteinExistence type="predicted"/>
<evidence type="ECO:0000313" key="4">
    <source>
        <dbReference type="Proteomes" id="UP000054279"/>
    </source>
</evidence>
<evidence type="ECO:0000256" key="1">
    <source>
        <dbReference type="SAM" id="MobiDB-lite"/>
    </source>
</evidence>
<feature type="transmembrane region" description="Helical" evidence="2">
    <location>
        <begin position="173"/>
        <end position="194"/>
    </location>
</feature>
<dbReference type="AlphaFoldDB" id="A0A0C9V9L7"/>
<evidence type="ECO:0000256" key="2">
    <source>
        <dbReference type="SAM" id="Phobius"/>
    </source>
</evidence>
<evidence type="ECO:0000313" key="3">
    <source>
        <dbReference type="EMBL" id="KIJ33956.1"/>
    </source>
</evidence>
<feature type="region of interest" description="Disordered" evidence="1">
    <location>
        <begin position="294"/>
        <end position="316"/>
    </location>
</feature>
<dbReference type="EMBL" id="KN837206">
    <property type="protein sequence ID" value="KIJ33956.1"/>
    <property type="molecule type" value="Genomic_DNA"/>
</dbReference>
<sequence>MSRLSHDPEQSLRRPGSPSIDANFNQTSRISAFVGLGVSILFGLFCFVSGIAIVASKIDPYPIILPSSWPGGYPTENILPGMAAIFPDAGHRVILPELIRFAFTTMNTICTDAIGFVHATTQRSTLALTTVSPVAYKTSIGREKTALHFNTNLRFFTVPESRDIGFFHPNGSFLNLVMALLLILSYAAVSLSVLQFTAVVSNYPEDGSRPIDCDNTATDAARNSICIFAAPLLILGTCILLKAAIVIAGLCRTRILSWSSSPLDTTAAVIVSGQVSPMSGRCMYSVLDNTSPKIRHSQNKSVPPKKPSSTQPSGWQSHRDIRRIVKVLWILVVSCGAWGGIIVGTWHSASNARPPNVSNEFLPGLDSWSFIPTDKSNALVFGPSCGPLSEPIPATSWVICFIVLIVIQGALTMALHCCELIVNVLRDENTWRKATTKKGTKPTINRIKAVVAFWPSVALQVAKPILHWMFGFCLSLKAVIAYVGDTTTYASPDDGNTQASLQVIMRSVQTWYFMIAFAVFSGLMTFLATRHPKGPQPAAYGHIQTLANLIDNWAPDMTMWWGHKEGEEYHYENMEKGIVHYAGTSDKPLPPVSLDYLYG</sequence>
<feature type="compositionally biased region" description="Polar residues" evidence="1">
    <location>
        <begin position="307"/>
        <end position="316"/>
    </location>
</feature>
<gene>
    <name evidence="3" type="ORF">M422DRAFT_264096</name>
</gene>
<reference evidence="3 4" key="1">
    <citation type="submission" date="2014-06" db="EMBL/GenBank/DDBJ databases">
        <title>Evolutionary Origins and Diversification of the Mycorrhizal Mutualists.</title>
        <authorList>
            <consortium name="DOE Joint Genome Institute"/>
            <consortium name="Mycorrhizal Genomics Consortium"/>
            <person name="Kohler A."/>
            <person name="Kuo A."/>
            <person name="Nagy L.G."/>
            <person name="Floudas D."/>
            <person name="Copeland A."/>
            <person name="Barry K.W."/>
            <person name="Cichocki N."/>
            <person name="Veneault-Fourrey C."/>
            <person name="LaButti K."/>
            <person name="Lindquist E.A."/>
            <person name="Lipzen A."/>
            <person name="Lundell T."/>
            <person name="Morin E."/>
            <person name="Murat C."/>
            <person name="Riley R."/>
            <person name="Ohm R."/>
            <person name="Sun H."/>
            <person name="Tunlid A."/>
            <person name="Henrissat B."/>
            <person name="Grigoriev I.V."/>
            <person name="Hibbett D.S."/>
            <person name="Martin F."/>
        </authorList>
    </citation>
    <scope>NUCLEOTIDE SEQUENCE [LARGE SCALE GENOMIC DNA]</scope>
    <source>
        <strain evidence="3 4">SS14</strain>
    </source>
</reference>
<feature type="transmembrane region" description="Helical" evidence="2">
    <location>
        <begin position="227"/>
        <end position="251"/>
    </location>
</feature>
<keyword evidence="4" id="KW-1185">Reference proteome</keyword>
<feature type="transmembrane region" description="Helical" evidence="2">
    <location>
        <begin position="510"/>
        <end position="528"/>
    </location>
</feature>
<protein>
    <submittedName>
        <fullName evidence="3">Uncharacterized protein</fullName>
    </submittedName>
</protein>
<organism evidence="3 4">
    <name type="scientific">Sphaerobolus stellatus (strain SS14)</name>
    <dbReference type="NCBI Taxonomy" id="990650"/>
    <lineage>
        <taxon>Eukaryota</taxon>
        <taxon>Fungi</taxon>
        <taxon>Dikarya</taxon>
        <taxon>Basidiomycota</taxon>
        <taxon>Agaricomycotina</taxon>
        <taxon>Agaricomycetes</taxon>
        <taxon>Phallomycetidae</taxon>
        <taxon>Geastrales</taxon>
        <taxon>Sphaerobolaceae</taxon>
        <taxon>Sphaerobolus</taxon>
    </lineage>
</organism>
<dbReference type="HOGENOM" id="CLU_021043_2_0_1"/>
<dbReference type="Proteomes" id="UP000054279">
    <property type="component" value="Unassembled WGS sequence"/>
</dbReference>
<feature type="transmembrane region" description="Helical" evidence="2">
    <location>
        <begin position="327"/>
        <end position="349"/>
    </location>
</feature>
<feature type="compositionally biased region" description="Basic and acidic residues" evidence="1">
    <location>
        <begin position="1"/>
        <end position="12"/>
    </location>
</feature>
<keyword evidence="2" id="KW-1133">Transmembrane helix</keyword>
<feature type="region of interest" description="Disordered" evidence="1">
    <location>
        <begin position="1"/>
        <end position="20"/>
    </location>
</feature>
<accession>A0A0C9V9L7</accession>
<feature type="transmembrane region" description="Helical" evidence="2">
    <location>
        <begin position="30"/>
        <end position="55"/>
    </location>
</feature>
<dbReference type="OrthoDB" id="2688021at2759"/>
<keyword evidence="2" id="KW-0812">Transmembrane</keyword>
<keyword evidence="2" id="KW-0472">Membrane</keyword>
<name>A0A0C9V9L7_SPHS4</name>